<organism evidence="2 3">
    <name type="scientific">Datura stramonium</name>
    <name type="common">Jimsonweed</name>
    <name type="synonym">Common thornapple</name>
    <dbReference type="NCBI Taxonomy" id="4076"/>
    <lineage>
        <taxon>Eukaryota</taxon>
        <taxon>Viridiplantae</taxon>
        <taxon>Streptophyta</taxon>
        <taxon>Embryophyta</taxon>
        <taxon>Tracheophyta</taxon>
        <taxon>Spermatophyta</taxon>
        <taxon>Magnoliopsida</taxon>
        <taxon>eudicotyledons</taxon>
        <taxon>Gunneridae</taxon>
        <taxon>Pentapetalae</taxon>
        <taxon>asterids</taxon>
        <taxon>lamiids</taxon>
        <taxon>Solanales</taxon>
        <taxon>Solanaceae</taxon>
        <taxon>Solanoideae</taxon>
        <taxon>Datureae</taxon>
        <taxon>Datura</taxon>
    </lineage>
</organism>
<dbReference type="EMBL" id="JACEIK010002011">
    <property type="protein sequence ID" value="MCD9558434.1"/>
    <property type="molecule type" value="Genomic_DNA"/>
</dbReference>
<proteinExistence type="predicted"/>
<dbReference type="InterPro" id="IPR012337">
    <property type="entry name" value="RNaseH-like_sf"/>
</dbReference>
<evidence type="ECO:0000313" key="2">
    <source>
        <dbReference type="EMBL" id="MCD9558434.1"/>
    </source>
</evidence>
<dbReference type="Gene3D" id="3.30.420.10">
    <property type="entry name" value="Ribonuclease H-like superfamily/Ribonuclease H"/>
    <property type="match status" value="1"/>
</dbReference>
<dbReference type="SUPFAM" id="SSF53098">
    <property type="entry name" value="Ribonuclease H-like"/>
    <property type="match status" value="1"/>
</dbReference>
<dbReference type="CDD" id="cd06222">
    <property type="entry name" value="RNase_H_like"/>
    <property type="match status" value="1"/>
</dbReference>
<keyword evidence="3" id="KW-1185">Reference proteome</keyword>
<evidence type="ECO:0000313" key="3">
    <source>
        <dbReference type="Proteomes" id="UP000823775"/>
    </source>
</evidence>
<dbReference type="PANTHER" id="PTHR47723:SF19">
    <property type="entry name" value="POLYNUCLEOTIDYL TRANSFERASE, RIBONUCLEASE H-LIKE SUPERFAMILY PROTEIN"/>
    <property type="match status" value="1"/>
</dbReference>
<dbReference type="Proteomes" id="UP000823775">
    <property type="component" value="Unassembled WGS sequence"/>
</dbReference>
<sequence length="191" mass="21261">MKKKLTIGGIIRDHNGDMIMDLSMAIQCDSNNQAEAATVSYGLKWCSENGYTKIQLELKSLIITNILKNEDTRNLKLKPTILSSIQALRDMDVEISHCYREANGPNFLQDHGLEKNQTSLSLKLNVDDFSEGNTCRARGGGVLRDHRGHMVMAFSKLYGQGSNNLTEAKVILIGARETRIITLKLSLSLTH</sequence>
<dbReference type="InterPro" id="IPR044730">
    <property type="entry name" value="RNase_H-like_dom_plant"/>
</dbReference>
<feature type="domain" description="RNase H type-1" evidence="1">
    <location>
        <begin position="6"/>
        <end position="103"/>
    </location>
</feature>
<accession>A0ABS8UHY1</accession>
<dbReference type="Pfam" id="PF13456">
    <property type="entry name" value="RVT_3"/>
    <property type="match status" value="1"/>
</dbReference>
<reference evidence="2 3" key="1">
    <citation type="journal article" date="2021" name="BMC Genomics">
        <title>Datura genome reveals duplications of psychoactive alkaloid biosynthetic genes and high mutation rate following tissue culture.</title>
        <authorList>
            <person name="Rajewski A."/>
            <person name="Carter-House D."/>
            <person name="Stajich J."/>
            <person name="Litt A."/>
        </authorList>
    </citation>
    <scope>NUCLEOTIDE SEQUENCE [LARGE SCALE GENOMIC DNA]</scope>
    <source>
        <strain evidence="2">AR-01</strain>
    </source>
</reference>
<protein>
    <recommendedName>
        <fullName evidence="1">RNase H type-1 domain-containing protein</fullName>
    </recommendedName>
</protein>
<evidence type="ECO:0000259" key="1">
    <source>
        <dbReference type="Pfam" id="PF13456"/>
    </source>
</evidence>
<dbReference type="InterPro" id="IPR036397">
    <property type="entry name" value="RNaseH_sf"/>
</dbReference>
<dbReference type="InterPro" id="IPR002156">
    <property type="entry name" value="RNaseH_domain"/>
</dbReference>
<name>A0ABS8UHY1_DATST</name>
<dbReference type="PANTHER" id="PTHR47723">
    <property type="entry name" value="OS05G0353850 PROTEIN"/>
    <property type="match status" value="1"/>
</dbReference>
<comment type="caution">
    <text evidence="2">The sequence shown here is derived from an EMBL/GenBank/DDBJ whole genome shotgun (WGS) entry which is preliminary data.</text>
</comment>
<gene>
    <name evidence="2" type="ORF">HAX54_015808</name>
</gene>
<dbReference type="InterPro" id="IPR053151">
    <property type="entry name" value="RNase_H-like"/>
</dbReference>